<proteinExistence type="predicted"/>
<feature type="transmembrane region" description="Helical" evidence="1">
    <location>
        <begin position="266"/>
        <end position="290"/>
    </location>
</feature>
<feature type="transmembrane region" description="Helical" evidence="1">
    <location>
        <begin position="222"/>
        <end position="246"/>
    </location>
</feature>
<dbReference type="RefSeq" id="WP_212724949.1">
    <property type="nucleotide sequence ID" value="NZ_CP071250.1"/>
</dbReference>
<evidence type="ECO:0000313" key="2">
    <source>
        <dbReference type="EMBL" id="UUF08300.1"/>
    </source>
</evidence>
<organism evidence="2 3">
    <name type="scientific">Turicibacter bilis</name>
    <dbReference type="NCBI Taxonomy" id="2735723"/>
    <lineage>
        <taxon>Bacteria</taxon>
        <taxon>Bacillati</taxon>
        <taxon>Bacillota</taxon>
        <taxon>Erysipelotrichia</taxon>
        <taxon>Erysipelotrichales</taxon>
        <taxon>Turicibacteraceae</taxon>
        <taxon>Turicibacter</taxon>
    </lineage>
</organism>
<feature type="transmembrane region" description="Helical" evidence="1">
    <location>
        <begin position="182"/>
        <end position="201"/>
    </location>
</feature>
<name>A0A9Q9CGV6_9FIRM</name>
<accession>A0A9Q9CGV6</accession>
<keyword evidence="1" id="KW-0812">Transmembrane</keyword>
<keyword evidence="1" id="KW-1133">Transmembrane helix</keyword>
<reference evidence="2" key="1">
    <citation type="submission" date="2021-03" db="EMBL/GenBank/DDBJ databases">
        <title>Comparative Genomics and Metabolomics in the genus Turicibacter.</title>
        <authorList>
            <person name="Maki J."/>
            <person name="Looft T."/>
        </authorList>
    </citation>
    <scope>NUCLEOTIDE SEQUENCE</scope>
    <source>
        <strain evidence="2">ISU324</strain>
    </source>
</reference>
<sequence>MKLIQKLISVLLSLGLMFVIMAFCLLSSLPQFLTPETYLSVMEEANVYQSMKENIQGSIDDVMLLNNIERQSMREFIKLEEVKEIVMGDVYAVLSWLNGTQPQIKALDLTTYEARFDERIGTFFRDNHYYLDEDLKQEVELMKQNVMQIVKGNLRLVDFDQLTQMTGLQKLTSLISEMNLKLMAGVLAGIALLLVGVLVLLSPRSRHHKRRKKIEIGLLYSGYGMMAGGLIIFIVFFSGIQSGFYHHVAIQVSYLQESIALLIENWFKTLMISGLLATGLGIIFLIPYWVKLYQKYMKN</sequence>
<dbReference type="Proteomes" id="UP001058072">
    <property type="component" value="Chromosome"/>
</dbReference>
<feature type="transmembrane region" description="Helical" evidence="1">
    <location>
        <begin position="7"/>
        <end position="29"/>
    </location>
</feature>
<evidence type="ECO:0000313" key="3">
    <source>
        <dbReference type="Proteomes" id="UP001058072"/>
    </source>
</evidence>
<evidence type="ECO:0000256" key="1">
    <source>
        <dbReference type="SAM" id="Phobius"/>
    </source>
</evidence>
<dbReference type="EMBL" id="CP071250">
    <property type="protein sequence ID" value="UUF08300.1"/>
    <property type="molecule type" value="Genomic_DNA"/>
</dbReference>
<keyword evidence="1" id="KW-0472">Membrane</keyword>
<gene>
    <name evidence="2" type="ORF">J0J70_12100</name>
</gene>
<dbReference type="AlphaFoldDB" id="A0A9Q9CGV6"/>
<protein>
    <submittedName>
        <fullName evidence="2">Uncharacterized protein</fullName>
    </submittedName>
</protein>